<accession>M0ADN4</accession>
<dbReference type="OrthoDB" id="18209at2157"/>
<dbReference type="EMBL" id="AOIL01000001">
    <property type="protein sequence ID" value="ELY96870.1"/>
    <property type="molecule type" value="Genomic_DNA"/>
</dbReference>
<dbReference type="NCBIfam" id="NF008453">
    <property type="entry name" value="PRK11308.1"/>
    <property type="match status" value="2"/>
</dbReference>
<dbReference type="GO" id="GO:0016887">
    <property type="term" value="F:ATP hydrolysis activity"/>
    <property type="evidence" value="ECO:0007669"/>
    <property type="project" value="InterPro"/>
</dbReference>
<dbReference type="RefSeq" id="WP_006824019.1">
    <property type="nucleotide sequence ID" value="NZ_AOIL01000001.1"/>
</dbReference>
<evidence type="ECO:0000313" key="9">
    <source>
        <dbReference type="Proteomes" id="UP000011648"/>
    </source>
</evidence>
<organism evidence="8 9">
    <name type="scientific">Natrialba taiwanensis DSM 12281</name>
    <dbReference type="NCBI Taxonomy" id="1230458"/>
    <lineage>
        <taxon>Archaea</taxon>
        <taxon>Methanobacteriati</taxon>
        <taxon>Methanobacteriota</taxon>
        <taxon>Stenosarchaea group</taxon>
        <taxon>Halobacteria</taxon>
        <taxon>Halobacteriales</taxon>
        <taxon>Natrialbaceae</taxon>
        <taxon>Natrialba</taxon>
    </lineage>
</organism>
<dbReference type="Pfam" id="PF08352">
    <property type="entry name" value="oligo_HPY"/>
    <property type="match status" value="2"/>
</dbReference>
<proteinExistence type="predicted"/>
<dbReference type="InterPro" id="IPR050388">
    <property type="entry name" value="ABC_Ni/Peptide_Import"/>
</dbReference>
<comment type="subcellular location">
    <subcellularLocation>
        <location evidence="1">Cell membrane</location>
        <topology evidence="1">Peripheral membrane protein</topology>
    </subcellularLocation>
</comment>
<dbReference type="PANTHER" id="PTHR43297:SF2">
    <property type="entry name" value="DIPEPTIDE TRANSPORT ATP-BINDING PROTEIN DPPD"/>
    <property type="match status" value="1"/>
</dbReference>
<dbReference type="GO" id="GO:0005886">
    <property type="term" value="C:plasma membrane"/>
    <property type="evidence" value="ECO:0007669"/>
    <property type="project" value="UniProtKB-SubCell"/>
</dbReference>
<evidence type="ECO:0000313" key="8">
    <source>
        <dbReference type="EMBL" id="ELY96870.1"/>
    </source>
</evidence>
<feature type="domain" description="ABC transporter" evidence="7">
    <location>
        <begin position="17"/>
        <end position="267"/>
    </location>
</feature>
<dbReference type="CDD" id="cd03257">
    <property type="entry name" value="ABC_NikE_OppD_transporters"/>
    <property type="match status" value="2"/>
</dbReference>
<keyword evidence="5" id="KW-0067">ATP-binding</keyword>
<dbReference type="NCBIfam" id="TIGR01727">
    <property type="entry name" value="oligo_HPY"/>
    <property type="match status" value="2"/>
</dbReference>
<dbReference type="InterPro" id="IPR003439">
    <property type="entry name" value="ABC_transporter-like_ATP-bd"/>
</dbReference>
<dbReference type="InterPro" id="IPR013563">
    <property type="entry name" value="Oligopep_ABC_C"/>
</dbReference>
<keyword evidence="6" id="KW-0472">Membrane</keyword>
<keyword evidence="3" id="KW-1003">Cell membrane</keyword>
<sequence length="695" mass="75851">MSKQNHSVVRDEGKSLIDVESLTVTYDTPDGNVHALRDVSLSLDRGETLGIAGESGSGKSTLALALLDYLDENGRITSGSVRYDGRRIHDFSADELRALRGNSLAHVPQDPNTALNPALRVGEQITETIREHTDKTARAAQERLYELLETVQIGDAAYTADQYPHELSGGMQQRVLIAMALSCDPDLLILDEPTTGLDVTTQATVLDLVRDLNESFNTTIVLITHDLSVIANTCEKAMILYAGEVMETGPVSQVFNSPAHPYTQGLLAAVPRIRGERTVNSVPGQTPALTEIPEGCVFADRCAFSTADCRVAPIDMTAVDSDGEAPHRTRCCHWEDAVSDPIEPETVSERTRRETSSDGDPLLDVSNVTKYFDTPTFLDRISGGDPPVKAVDGVDLSVKRGETLALVGESGCGKSTLGACLVDVLERTSGEITFNGDRLADLRGSARDEFRSNAQIVFQNPHSSLNPRKRIGDQLHRAVTSLTNLDRTARRDRVEELLDHIGLDSSHTARYPHELSGGEKQRVAIARAFAGNPAFVVLDEPVSALDVSVQANILDLLDRLREEYDTSYLFISHDLRVVKHSSDRVAVMYLGKIVEVGSRESVFNPPYHPYTRALLSANPGLDPETDTERIQLDGDVPSARDPPTGCPFHTRCPQYIGEKCDRQEPELAPVETADGDTHHIACHLSADELEDGPEL</sequence>
<dbReference type="PROSITE" id="PS50893">
    <property type="entry name" value="ABC_TRANSPORTER_2"/>
    <property type="match status" value="2"/>
</dbReference>
<evidence type="ECO:0000256" key="2">
    <source>
        <dbReference type="ARBA" id="ARBA00022448"/>
    </source>
</evidence>
<reference evidence="8 9" key="1">
    <citation type="journal article" date="2014" name="PLoS Genet.">
        <title>Phylogenetically driven sequencing of extremely halophilic archaea reveals strategies for static and dynamic osmo-response.</title>
        <authorList>
            <person name="Becker E.A."/>
            <person name="Seitzer P.M."/>
            <person name="Tritt A."/>
            <person name="Larsen D."/>
            <person name="Krusor M."/>
            <person name="Yao A.I."/>
            <person name="Wu D."/>
            <person name="Madern D."/>
            <person name="Eisen J.A."/>
            <person name="Darling A.E."/>
            <person name="Facciotti M.T."/>
        </authorList>
    </citation>
    <scope>NUCLEOTIDE SEQUENCE [LARGE SCALE GENOMIC DNA]</scope>
    <source>
        <strain evidence="8 9">DSM 12281</strain>
    </source>
</reference>
<dbReference type="AlphaFoldDB" id="M0ADN4"/>
<evidence type="ECO:0000256" key="5">
    <source>
        <dbReference type="ARBA" id="ARBA00022840"/>
    </source>
</evidence>
<dbReference type="GO" id="GO:0005524">
    <property type="term" value="F:ATP binding"/>
    <property type="evidence" value="ECO:0007669"/>
    <property type="project" value="UniProtKB-KW"/>
</dbReference>
<dbReference type="PANTHER" id="PTHR43297">
    <property type="entry name" value="OLIGOPEPTIDE TRANSPORT ATP-BINDING PROTEIN APPD"/>
    <property type="match status" value="1"/>
</dbReference>
<dbReference type="PROSITE" id="PS00211">
    <property type="entry name" value="ABC_TRANSPORTER_1"/>
    <property type="match status" value="2"/>
</dbReference>
<gene>
    <name evidence="8" type="ORF">C484_00510</name>
</gene>
<evidence type="ECO:0000256" key="1">
    <source>
        <dbReference type="ARBA" id="ARBA00004202"/>
    </source>
</evidence>
<dbReference type="GO" id="GO:0015833">
    <property type="term" value="P:peptide transport"/>
    <property type="evidence" value="ECO:0007669"/>
    <property type="project" value="InterPro"/>
</dbReference>
<comment type="caution">
    <text evidence="8">The sequence shown here is derived from an EMBL/GenBank/DDBJ whole genome shotgun (WGS) entry which is preliminary data.</text>
</comment>
<dbReference type="SMART" id="SM00382">
    <property type="entry name" value="AAA"/>
    <property type="match status" value="2"/>
</dbReference>
<dbReference type="Pfam" id="PF00005">
    <property type="entry name" value="ABC_tran"/>
    <property type="match status" value="2"/>
</dbReference>
<dbReference type="InterPro" id="IPR017871">
    <property type="entry name" value="ABC_transporter-like_CS"/>
</dbReference>
<dbReference type="NCBIfam" id="NF007739">
    <property type="entry name" value="PRK10419.1"/>
    <property type="match status" value="2"/>
</dbReference>
<dbReference type="InterPro" id="IPR027417">
    <property type="entry name" value="P-loop_NTPase"/>
</dbReference>
<keyword evidence="2" id="KW-0813">Transport</keyword>
<evidence type="ECO:0000256" key="6">
    <source>
        <dbReference type="ARBA" id="ARBA00023136"/>
    </source>
</evidence>
<dbReference type="InterPro" id="IPR003593">
    <property type="entry name" value="AAA+_ATPase"/>
</dbReference>
<dbReference type="Gene3D" id="3.40.50.300">
    <property type="entry name" value="P-loop containing nucleotide triphosphate hydrolases"/>
    <property type="match status" value="2"/>
</dbReference>
<protein>
    <submittedName>
        <fullName evidence="8">Peptide ABC transporter ATPase</fullName>
    </submittedName>
</protein>
<keyword evidence="4" id="KW-0547">Nucleotide-binding</keyword>
<dbReference type="PATRIC" id="fig|1230458.4.peg.99"/>
<dbReference type="Proteomes" id="UP000011648">
    <property type="component" value="Unassembled WGS sequence"/>
</dbReference>
<evidence type="ECO:0000256" key="4">
    <source>
        <dbReference type="ARBA" id="ARBA00022741"/>
    </source>
</evidence>
<keyword evidence="9" id="KW-1185">Reference proteome</keyword>
<name>M0ADN4_9EURY</name>
<dbReference type="STRING" id="1230458.C484_00510"/>
<feature type="domain" description="ABC transporter" evidence="7">
    <location>
        <begin position="363"/>
        <end position="615"/>
    </location>
</feature>
<dbReference type="FunFam" id="3.40.50.300:FF:000016">
    <property type="entry name" value="Oligopeptide ABC transporter ATP-binding component"/>
    <property type="match status" value="2"/>
</dbReference>
<evidence type="ECO:0000256" key="3">
    <source>
        <dbReference type="ARBA" id="ARBA00022475"/>
    </source>
</evidence>
<evidence type="ECO:0000259" key="7">
    <source>
        <dbReference type="PROSITE" id="PS50893"/>
    </source>
</evidence>
<dbReference type="SUPFAM" id="SSF52540">
    <property type="entry name" value="P-loop containing nucleoside triphosphate hydrolases"/>
    <property type="match status" value="2"/>
</dbReference>